<dbReference type="AlphaFoldDB" id="A0A5J4TLZ5"/>
<gene>
    <name evidence="1" type="ORF">EZS28_044937</name>
</gene>
<protein>
    <submittedName>
        <fullName evidence="1">Uncharacterized protein</fullName>
    </submittedName>
</protein>
<dbReference type="Proteomes" id="UP000324800">
    <property type="component" value="Unassembled WGS sequence"/>
</dbReference>
<dbReference type="SUPFAM" id="SSF48371">
    <property type="entry name" value="ARM repeat"/>
    <property type="match status" value="1"/>
</dbReference>
<comment type="caution">
    <text evidence="1">The sequence shown here is derived from an EMBL/GenBank/DDBJ whole genome shotgun (WGS) entry which is preliminary data.</text>
</comment>
<accession>A0A5J4TLZ5</accession>
<sequence length="131" mass="14589">MEKSTYRPDITATFGQETISDVSTIIPQLVQDLESENSNLHVPALRRLLDIILDHPGNKELILQNKIISVMNKFAEKINQNVEYALSTTILHLIGVRGIIDDKAILAGAATEPLIRMIHQSDEKISRCGSK</sequence>
<evidence type="ECO:0000313" key="1">
    <source>
        <dbReference type="EMBL" id="KAA6359536.1"/>
    </source>
</evidence>
<reference evidence="1 2" key="1">
    <citation type="submission" date="2019-03" db="EMBL/GenBank/DDBJ databases">
        <title>Single cell metagenomics reveals metabolic interactions within the superorganism composed of flagellate Streblomastix strix and complex community of Bacteroidetes bacteria on its surface.</title>
        <authorList>
            <person name="Treitli S.C."/>
            <person name="Kolisko M."/>
            <person name="Husnik F."/>
            <person name="Keeling P."/>
            <person name="Hampl V."/>
        </authorList>
    </citation>
    <scope>NUCLEOTIDE SEQUENCE [LARGE SCALE GENOMIC DNA]</scope>
    <source>
        <strain evidence="1">ST1C</strain>
    </source>
</reference>
<feature type="non-terminal residue" evidence="1">
    <location>
        <position position="131"/>
    </location>
</feature>
<organism evidence="1 2">
    <name type="scientific">Streblomastix strix</name>
    <dbReference type="NCBI Taxonomy" id="222440"/>
    <lineage>
        <taxon>Eukaryota</taxon>
        <taxon>Metamonada</taxon>
        <taxon>Preaxostyla</taxon>
        <taxon>Oxymonadida</taxon>
        <taxon>Streblomastigidae</taxon>
        <taxon>Streblomastix</taxon>
    </lineage>
</organism>
<dbReference type="InterPro" id="IPR011989">
    <property type="entry name" value="ARM-like"/>
</dbReference>
<proteinExistence type="predicted"/>
<dbReference type="Gene3D" id="1.25.10.10">
    <property type="entry name" value="Leucine-rich Repeat Variant"/>
    <property type="match status" value="1"/>
</dbReference>
<dbReference type="InterPro" id="IPR016024">
    <property type="entry name" value="ARM-type_fold"/>
</dbReference>
<dbReference type="OrthoDB" id="195736at2759"/>
<dbReference type="EMBL" id="SNRW01028237">
    <property type="protein sequence ID" value="KAA6359536.1"/>
    <property type="molecule type" value="Genomic_DNA"/>
</dbReference>
<evidence type="ECO:0000313" key="2">
    <source>
        <dbReference type="Proteomes" id="UP000324800"/>
    </source>
</evidence>
<name>A0A5J4TLZ5_9EUKA</name>